<protein>
    <recommendedName>
        <fullName evidence="2">KAP NTPase domain-containing protein</fullName>
    </recommendedName>
</protein>
<evidence type="ECO:0000313" key="4">
    <source>
        <dbReference type="Proteomes" id="UP000516370"/>
    </source>
</evidence>
<dbReference type="EMBL" id="CP061081">
    <property type="protein sequence ID" value="QNT06747.1"/>
    <property type="molecule type" value="Genomic_DNA"/>
</dbReference>
<dbReference type="PANTHER" id="PTHR22674:SF6">
    <property type="entry name" value="NTPASE KAP FAMILY P-LOOP DOMAIN-CONTAINING PROTEIN 1"/>
    <property type="match status" value="1"/>
</dbReference>
<dbReference type="KEGG" id="mard:IBG28_03610"/>
<sequence>MQRNPPFTPEYRSELRARLERLDQNVVVALSIRCALRVFPLLTYTENRKHFFNYWPEHRSKHILAIWRVLLSYNNNRENLSLIKKAAEATQKAHPIIESTIESVLFIAESNPYYSIYHAYSAAYSASPLSTDHVTFQAVPFPDIKAELELDLAILEAGEVITLTGLPLWQKPNSDYINWLEKHLPDALNQLSSEQDKRLTSSTLNNIWPIYKGIFDGKPDKKAIDNALNQLEEYFSNKGIDETENNKLFYGKDDEPFYGKDDELFYKRKNEPNSETEPEETKYGIETIAGNRHSSHQYAAEDKLNRQHLVNTLATLLQDQNNHHHQTIGLLGHWGVGKTSFVELLRTALKTKKQKGEPDFLFAEFNAWEYEHTDNLQAGIAQEMIKALSSPEPKPVYWEKASWPLRKVLLTARFALSLHGFKVLIPLSLFAASLAPLWVPDSLKGAFTSLVQPLGNGVASILPYAWVGAFLIPTFKKTKEVFAGPLAKELLTYLKLPDYGKHLGTIPVMREHIKKLTKVRLGNEKRLLYVVDDLDRCGHKGIVKVLEAVRMVLDLDNVIVVIAVDQRIALAALALNYKELATQHHIEDPRLIARDYLAKIIHLPIVLTEPDEASVASYLANLWDETSSPESKALAKKAGTLLQEDSSFIKNNTNNTDEANQTDGIGQEAKTKKKETSLDRILKKPTQKRRKQTLPLKKTKQ</sequence>
<dbReference type="InterPro" id="IPR011646">
    <property type="entry name" value="KAP_P-loop"/>
</dbReference>
<gene>
    <name evidence="3" type="ORF">IBG28_03610</name>
</gene>
<feature type="region of interest" description="Disordered" evidence="1">
    <location>
        <begin position="650"/>
        <end position="701"/>
    </location>
</feature>
<dbReference type="InterPro" id="IPR027417">
    <property type="entry name" value="P-loop_NTPase"/>
</dbReference>
<dbReference type="RefSeq" id="WP_188322954.1">
    <property type="nucleotide sequence ID" value="NZ_BMLJ01000004.1"/>
</dbReference>
<feature type="compositionally biased region" description="Basic residues" evidence="1">
    <location>
        <begin position="683"/>
        <end position="701"/>
    </location>
</feature>
<evidence type="ECO:0000259" key="2">
    <source>
        <dbReference type="Pfam" id="PF07693"/>
    </source>
</evidence>
<dbReference type="SUPFAM" id="SSF52540">
    <property type="entry name" value="P-loop containing nucleoside triphosphate hydrolases"/>
    <property type="match status" value="1"/>
</dbReference>
<dbReference type="InterPro" id="IPR052754">
    <property type="entry name" value="NTPase_KAP_P-loop"/>
</dbReference>
<name>A0A7H1J8D1_9GAMM</name>
<feature type="domain" description="KAP NTPase" evidence="2">
    <location>
        <begin position="307"/>
        <end position="635"/>
    </location>
</feature>
<organism evidence="3 4">
    <name type="scientific">Marinomonas arctica</name>
    <dbReference type="NCBI Taxonomy" id="383750"/>
    <lineage>
        <taxon>Bacteria</taxon>
        <taxon>Pseudomonadati</taxon>
        <taxon>Pseudomonadota</taxon>
        <taxon>Gammaproteobacteria</taxon>
        <taxon>Oceanospirillales</taxon>
        <taxon>Oceanospirillaceae</taxon>
        <taxon>Marinomonas</taxon>
    </lineage>
</organism>
<evidence type="ECO:0000256" key="1">
    <source>
        <dbReference type="SAM" id="MobiDB-lite"/>
    </source>
</evidence>
<accession>A0A7H1J8D1</accession>
<proteinExistence type="predicted"/>
<dbReference type="Gene3D" id="3.40.50.300">
    <property type="entry name" value="P-loop containing nucleotide triphosphate hydrolases"/>
    <property type="match status" value="1"/>
</dbReference>
<dbReference type="PANTHER" id="PTHR22674">
    <property type="entry name" value="NTPASE, KAP FAMILY P-LOOP DOMAIN-CONTAINING 1"/>
    <property type="match status" value="1"/>
</dbReference>
<reference evidence="3 4" key="1">
    <citation type="submission" date="2020-09" db="EMBL/GenBank/DDBJ databases">
        <title>Complete genome sequence of an Arctic sea ice bacterium Marinomonas arctica BSI20414.</title>
        <authorList>
            <person name="Liao L."/>
            <person name="Chen B."/>
        </authorList>
    </citation>
    <scope>NUCLEOTIDE SEQUENCE [LARGE SCALE GENOMIC DNA]</scope>
    <source>
        <strain evidence="3 4">BSI20414</strain>
    </source>
</reference>
<feature type="compositionally biased region" description="Polar residues" evidence="1">
    <location>
        <begin position="650"/>
        <end position="664"/>
    </location>
</feature>
<keyword evidence="4" id="KW-1185">Reference proteome</keyword>
<evidence type="ECO:0000313" key="3">
    <source>
        <dbReference type="EMBL" id="QNT06747.1"/>
    </source>
</evidence>
<dbReference type="Proteomes" id="UP000516370">
    <property type="component" value="Chromosome"/>
</dbReference>
<dbReference type="AlphaFoldDB" id="A0A7H1J8D1"/>
<dbReference type="Pfam" id="PF07693">
    <property type="entry name" value="KAP_NTPase"/>
    <property type="match status" value="1"/>
</dbReference>